<dbReference type="EMBL" id="VWXT01000065">
    <property type="protein sequence ID" value="KAA6184791.1"/>
    <property type="molecule type" value="Genomic_DNA"/>
</dbReference>
<dbReference type="Proteomes" id="UP000323909">
    <property type="component" value="Unassembled WGS sequence"/>
</dbReference>
<dbReference type="InterPro" id="IPR035069">
    <property type="entry name" value="TTHA1013/TTHA0281-like"/>
</dbReference>
<evidence type="ECO:0000313" key="3">
    <source>
        <dbReference type="Proteomes" id="UP000323909"/>
    </source>
</evidence>
<feature type="domain" description="HicB-like antitoxin of toxin-antitoxin system" evidence="1">
    <location>
        <begin position="3"/>
        <end position="127"/>
    </location>
</feature>
<reference evidence="2 3" key="1">
    <citation type="submission" date="2019-09" db="EMBL/GenBank/DDBJ databases">
        <title>Genomic sequencing of 4 copper resistant soil isolates.</title>
        <authorList>
            <person name="Havryliuk O."/>
        </authorList>
    </citation>
    <scope>NUCLEOTIDE SEQUENCE [LARGE SCALE GENOMIC DNA]</scope>
    <source>
        <strain evidence="2 3">UKR4</strain>
    </source>
</reference>
<dbReference type="CDD" id="cd22231">
    <property type="entry name" value="RHH_NikR_HicB-like"/>
    <property type="match status" value="1"/>
</dbReference>
<dbReference type="SUPFAM" id="SSF143100">
    <property type="entry name" value="TTHA1013/TTHA0281-like"/>
    <property type="match status" value="1"/>
</dbReference>
<gene>
    <name evidence="2" type="ORF">F3K53_05410</name>
</gene>
<evidence type="ECO:0000259" key="1">
    <source>
        <dbReference type="Pfam" id="PF15919"/>
    </source>
</evidence>
<dbReference type="AlphaFoldDB" id="A0A5M8FNT8"/>
<dbReference type="Gene3D" id="3.30.160.250">
    <property type="match status" value="1"/>
</dbReference>
<sequence>MQYPICIEWGDDFTATGIQIPDIPGAVTAGDSFEEAYNAAVEIAHILLQEIAAEGGVIPMPTSVADHYAHADYAGMGWGMLELDISPYLGKTEKVNVTLPGYVIQRIDRYVREHKVKSRSSFLADAALEKLVRS</sequence>
<accession>A0A5M8FNT8</accession>
<protein>
    <submittedName>
        <fullName evidence="2">Type II toxin-antitoxin system HicB family antitoxin</fullName>
    </submittedName>
</protein>
<name>A0A5M8FNT8_PSEVE</name>
<organism evidence="2 3">
    <name type="scientific">Pseudomonas veronii</name>
    <dbReference type="NCBI Taxonomy" id="76761"/>
    <lineage>
        <taxon>Bacteria</taxon>
        <taxon>Pseudomonadati</taxon>
        <taxon>Pseudomonadota</taxon>
        <taxon>Gammaproteobacteria</taxon>
        <taxon>Pseudomonadales</taxon>
        <taxon>Pseudomonadaceae</taxon>
        <taxon>Pseudomonas</taxon>
    </lineage>
</organism>
<proteinExistence type="predicted"/>
<dbReference type="RefSeq" id="WP_150056452.1">
    <property type="nucleotide sequence ID" value="NZ_VWXT01000065.1"/>
</dbReference>
<dbReference type="InterPro" id="IPR031807">
    <property type="entry name" value="HicB-like"/>
</dbReference>
<comment type="caution">
    <text evidence="2">The sequence shown here is derived from an EMBL/GenBank/DDBJ whole genome shotgun (WGS) entry which is preliminary data.</text>
</comment>
<evidence type="ECO:0000313" key="2">
    <source>
        <dbReference type="EMBL" id="KAA6184791.1"/>
    </source>
</evidence>
<dbReference type="Pfam" id="PF15919">
    <property type="entry name" value="HicB_lk_antitox"/>
    <property type="match status" value="1"/>
</dbReference>